<proteinExistence type="predicted"/>
<keyword evidence="1" id="KW-0677">Repeat</keyword>
<dbReference type="GO" id="GO:0000209">
    <property type="term" value="P:protein polyubiquitination"/>
    <property type="evidence" value="ECO:0007669"/>
    <property type="project" value="TreeGrafter"/>
</dbReference>
<dbReference type="Gene3D" id="2.120.10.30">
    <property type="entry name" value="TolB, C-terminal domain"/>
    <property type="match status" value="1"/>
</dbReference>
<dbReference type="GO" id="GO:0043161">
    <property type="term" value="P:proteasome-mediated ubiquitin-dependent protein catabolic process"/>
    <property type="evidence" value="ECO:0007669"/>
    <property type="project" value="TreeGrafter"/>
</dbReference>
<dbReference type="PROSITE" id="PS51125">
    <property type="entry name" value="NHL"/>
    <property type="match status" value="1"/>
</dbReference>
<dbReference type="InterPro" id="IPR050952">
    <property type="entry name" value="TRIM-NHL_E3_ligases"/>
</dbReference>
<dbReference type="Proteomes" id="UP001165289">
    <property type="component" value="Unassembled WGS sequence"/>
</dbReference>
<dbReference type="GO" id="GO:0008270">
    <property type="term" value="F:zinc ion binding"/>
    <property type="evidence" value="ECO:0007669"/>
    <property type="project" value="UniProtKB-KW"/>
</dbReference>
<name>A0AAV7JLH7_9METZ</name>
<evidence type="ECO:0000313" key="4">
    <source>
        <dbReference type="Proteomes" id="UP001165289"/>
    </source>
</evidence>
<dbReference type="InterPro" id="IPR011042">
    <property type="entry name" value="6-blade_b-propeller_TolB-like"/>
</dbReference>
<evidence type="ECO:0000313" key="3">
    <source>
        <dbReference type="EMBL" id="KAI6649354.1"/>
    </source>
</evidence>
<dbReference type="EMBL" id="JAKMXF010000321">
    <property type="protein sequence ID" value="KAI6649354.1"/>
    <property type="molecule type" value="Genomic_DNA"/>
</dbReference>
<evidence type="ECO:0000256" key="2">
    <source>
        <dbReference type="PROSITE-ProRule" id="PRU00504"/>
    </source>
</evidence>
<dbReference type="AlphaFoldDB" id="A0AAV7JLH7"/>
<dbReference type="InterPro" id="IPR001258">
    <property type="entry name" value="NHL_repeat"/>
</dbReference>
<dbReference type="Pfam" id="PF01436">
    <property type="entry name" value="NHL"/>
    <property type="match status" value="1"/>
</dbReference>
<feature type="repeat" description="NHL" evidence="2">
    <location>
        <begin position="144"/>
        <end position="169"/>
    </location>
</feature>
<protein>
    <submittedName>
        <fullName evidence="3">E3 ubiquitin-protein ligase TRIM71-like</fullName>
    </submittedName>
</protein>
<sequence length="308" mass="35298">MGNRSSKGSLRPLLISTGNSPIRDCRIESNLHEDYVVLELSTSSIMQFSSKGFALHSLTSNTYVCDETNRCIRVFSSEFHCLFIFPVTKSLHHPFGICVANDRVYITEHYEYAVSVFTLEGERITKCSFRNTNNPKTFKGLICGITVDDEGNIYICDVSNHRIFILTHYETGYCEFARSNLRQPRDIKLYKDTIIVLDVLQPHTGACTEIMGLKIFSQQEELLKEIKLDLNSIQFFAVTPNSNYLTCSLYYIKLISKRGKVLKTFENNFDVYNTFHPGIVFDTKTMEMVGLCSSKGRPVSLFRFRIKE</sequence>
<keyword evidence="4" id="KW-1185">Reference proteome</keyword>
<accession>A0AAV7JLH7</accession>
<reference evidence="3 4" key="1">
    <citation type="journal article" date="2023" name="BMC Biol.">
        <title>The compact genome of the sponge Oopsacas minuta (Hexactinellida) is lacking key metazoan core genes.</title>
        <authorList>
            <person name="Santini S."/>
            <person name="Schenkelaars Q."/>
            <person name="Jourda C."/>
            <person name="Duchesne M."/>
            <person name="Belahbib H."/>
            <person name="Rocher C."/>
            <person name="Selva M."/>
            <person name="Riesgo A."/>
            <person name="Vervoort M."/>
            <person name="Leys S.P."/>
            <person name="Kodjabachian L."/>
            <person name="Le Bivic A."/>
            <person name="Borchiellini C."/>
            <person name="Claverie J.M."/>
            <person name="Renard E."/>
        </authorList>
    </citation>
    <scope>NUCLEOTIDE SEQUENCE [LARGE SCALE GENOMIC DNA]</scope>
    <source>
        <strain evidence="3">SPO-2</strain>
    </source>
</reference>
<organism evidence="3 4">
    <name type="scientific">Oopsacas minuta</name>
    <dbReference type="NCBI Taxonomy" id="111878"/>
    <lineage>
        <taxon>Eukaryota</taxon>
        <taxon>Metazoa</taxon>
        <taxon>Porifera</taxon>
        <taxon>Hexactinellida</taxon>
        <taxon>Hexasterophora</taxon>
        <taxon>Lyssacinosida</taxon>
        <taxon>Leucopsacidae</taxon>
        <taxon>Oopsacas</taxon>
    </lineage>
</organism>
<evidence type="ECO:0000256" key="1">
    <source>
        <dbReference type="ARBA" id="ARBA00022737"/>
    </source>
</evidence>
<dbReference type="PANTHER" id="PTHR24104:SF25">
    <property type="entry name" value="PROTEIN LIN-41"/>
    <property type="match status" value="1"/>
</dbReference>
<dbReference type="SUPFAM" id="SSF101898">
    <property type="entry name" value="NHL repeat"/>
    <property type="match status" value="1"/>
</dbReference>
<comment type="caution">
    <text evidence="3">The sequence shown here is derived from an EMBL/GenBank/DDBJ whole genome shotgun (WGS) entry which is preliminary data.</text>
</comment>
<dbReference type="PANTHER" id="PTHR24104">
    <property type="entry name" value="E3 UBIQUITIN-PROTEIN LIGASE NHLRC1-RELATED"/>
    <property type="match status" value="1"/>
</dbReference>
<gene>
    <name evidence="3" type="ORF">LOD99_11720</name>
</gene>
<dbReference type="GO" id="GO:0061630">
    <property type="term" value="F:ubiquitin protein ligase activity"/>
    <property type="evidence" value="ECO:0007669"/>
    <property type="project" value="TreeGrafter"/>
</dbReference>